<evidence type="ECO:0000313" key="3">
    <source>
        <dbReference type="Proteomes" id="UP001524944"/>
    </source>
</evidence>
<feature type="region of interest" description="Disordered" evidence="1">
    <location>
        <begin position="1"/>
        <end position="25"/>
    </location>
</feature>
<dbReference type="RefSeq" id="WP_089610958.1">
    <property type="nucleotide sequence ID" value="NZ_CP022121.1"/>
</dbReference>
<dbReference type="InterPro" id="IPR024307">
    <property type="entry name" value="YmaF"/>
</dbReference>
<proteinExistence type="predicted"/>
<reference evidence="2 3" key="1">
    <citation type="submission" date="2022-08" db="EMBL/GenBank/DDBJ databases">
        <title>Proteogenomics of the novel Dehalobacterium formicoaceticum strain EZ94 highlights a key role of methyltransferases during anaerobic dichloromethane degradation.</title>
        <authorList>
            <person name="Wasmund K."/>
        </authorList>
    </citation>
    <scope>NUCLEOTIDE SEQUENCE [LARGE SCALE GENOMIC DNA]</scope>
    <source>
        <strain evidence="2 3">EZ94</strain>
    </source>
</reference>
<organism evidence="2 3">
    <name type="scientific">Dehalobacterium formicoaceticum</name>
    <dbReference type="NCBI Taxonomy" id="51515"/>
    <lineage>
        <taxon>Bacteria</taxon>
        <taxon>Bacillati</taxon>
        <taxon>Bacillota</taxon>
        <taxon>Clostridia</taxon>
        <taxon>Eubacteriales</taxon>
        <taxon>Peptococcaceae</taxon>
        <taxon>Dehalobacterium</taxon>
    </lineage>
</organism>
<comment type="caution">
    <text evidence="2">The sequence shown here is derived from an EMBL/GenBank/DDBJ whole genome shotgun (WGS) entry which is preliminary data.</text>
</comment>
<protein>
    <submittedName>
        <fullName evidence="2">YmaF family protein</fullName>
    </submittedName>
</protein>
<accession>A0ABT1Y4C3</accession>
<dbReference type="EMBL" id="JANPWE010000004">
    <property type="protein sequence ID" value="MCR6545735.1"/>
    <property type="molecule type" value="Genomic_DNA"/>
</dbReference>
<evidence type="ECO:0000313" key="2">
    <source>
        <dbReference type="EMBL" id="MCR6545735.1"/>
    </source>
</evidence>
<keyword evidence="3" id="KW-1185">Reference proteome</keyword>
<evidence type="ECO:0000256" key="1">
    <source>
        <dbReference type="SAM" id="MobiDB-lite"/>
    </source>
</evidence>
<dbReference type="Pfam" id="PF12788">
    <property type="entry name" value="YmaF"/>
    <property type="match status" value="1"/>
</dbReference>
<gene>
    <name evidence="2" type="ORF">NVS47_09470</name>
</gene>
<name>A0ABT1Y4C3_9FIRM</name>
<dbReference type="Proteomes" id="UP001524944">
    <property type="component" value="Unassembled WGS sequence"/>
</dbReference>
<sequence>MYYKRDRQNNCGNQKQTHTHEFLGSTKLAEEDDDRHNHRFAGVTSEKIPINCKEHVHTLLTNTDFLDHHHEVGATTGPNIELADGKHIHLVTGTTTCNDGHVHDFIFATLIQKPLV</sequence>